<evidence type="ECO:0000313" key="2">
    <source>
        <dbReference type="Proteomes" id="UP000185604"/>
    </source>
</evidence>
<organism evidence="1 2">
    <name type="scientific">Bacillus paralicheniformis</name>
    <dbReference type="NCBI Taxonomy" id="1648923"/>
    <lineage>
        <taxon>Bacteria</taxon>
        <taxon>Bacillati</taxon>
        <taxon>Bacillota</taxon>
        <taxon>Bacilli</taxon>
        <taxon>Bacillales</taxon>
        <taxon>Bacillaceae</taxon>
        <taxon>Bacillus</taxon>
    </lineage>
</organism>
<dbReference type="EMBL" id="LKPO01000022">
    <property type="protein sequence ID" value="OLF89334.1"/>
    <property type="molecule type" value="Genomic_DNA"/>
</dbReference>
<protein>
    <submittedName>
        <fullName evidence="1">Uncharacterized protein</fullName>
    </submittedName>
</protein>
<dbReference type="Proteomes" id="UP000185604">
    <property type="component" value="Unassembled WGS sequence"/>
</dbReference>
<comment type="caution">
    <text evidence="1">The sequence shown here is derived from an EMBL/GenBank/DDBJ whole genome shotgun (WGS) entry which is preliminary data.</text>
</comment>
<reference evidence="1 2" key="1">
    <citation type="journal article" date="2016" name="Front. Microbiol.">
        <title>High-Level Heat Resistance of Spores of Bacillus amyloliquefaciens and Bacillus licheniformis Results from the Presence of a spoVA Operon in a Tn1546 Transposon.</title>
        <authorList>
            <person name="Berendsen E.M."/>
            <person name="Koning R.A."/>
            <person name="Boekhorst J."/>
            <person name="de Jong A."/>
            <person name="Kuipers O.P."/>
            <person name="Wells-Bennik M.H."/>
        </authorList>
    </citation>
    <scope>NUCLEOTIDE SEQUENCE [LARGE SCALE GENOMIC DNA]</scope>
    <source>
        <strain evidence="1 2">B4121</strain>
    </source>
</reference>
<sequence length="40" mass="4709">MQLFFYHIDKQPLCPNLACRTKKMRLPDQDSLTLGHSVDF</sequence>
<dbReference type="AlphaFoldDB" id="A0A6N2FRJ5"/>
<name>A0A6N2FRJ5_9BACI</name>
<proteinExistence type="predicted"/>
<evidence type="ECO:0000313" key="1">
    <source>
        <dbReference type="EMBL" id="OLF89334.1"/>
    </source>
</evidence>
<gene>
    <name evidence="1" type="ORF">B4121_3727</name>
</gene>
<accession>A0A6N2FRJ5</accession>